<accession>A0A9J6ZSC1</accession>
<dbReference type="Pfam" id="PF07313">
    <property type="entry name" value="AmiA-like"/>
    <property type="match status" value="1"/>
</dbReference>
<sequence>MRYLCLILVPVLVLACSGKSVTRAESVHKTKNGDTVETDGGASVSKKGIVEMVQENHEDMVDLSPGELYLDRVVLTTAKDSSLFEELRAKALVEAFENMSLGEKLLAIGEHFMGVPYVSGTLETEGEERLVINLRELDCVTFVEYVMAMALSFEDTAGDFRSFTRQLKNLRYRANERVSYEARLHYFSEWILDKEAKGILSTTNQTIGNATMKTKVDFMSTHANLYPVLQNNPSLIARFKEIEGSISAHEFRYFTSDTIAHIEHLVENGDLIAFVTSTPGLDFSHCAFAAKRNGRLYVLHASTRENKVEYSPVPLSEYIGQMRGVTGIVTARFR</sequence>
<keyword evidence="1" id="KW-0732">Signal</keyword>
<proteinExistence type="predicted"/>
<dbReference type="SUPFAM" id="SSF54001">
    <property type="entry name" value="Cysteine proteinases"/>
    <property type="match status" value="1"/>
</dbReference>
<reference evidence="2" key="1">
    <citation type="submission" date="2022-05" db="EMBL/GenBank/DDBJ databases">
        <authorList>
            <person name="Sun X."/>
        </authorList>
    </citation>
    <scope>NUCLEOTIDE SEQUENCE</scope>
    <source>
        <strain evidence="2">Ai-910</strain>
    </source>
</reference>
<dbReference type="Gene3D" id="2.30.260.10">
    <property type="entry name" value="putative xylanase like domain"/>
    <property type="match status" value="1"/>
</dbReference>
<evidence type="ECO:0000256" key="1">
    <source>
        <dbReference type="SAM" id="SignalP"/>
    </source>
</evidence>
<name>A0A9J6ZSC1_9BACT</name>
<dbReference type="InterPro" id="IPR010846">
    <property type="entry name" value="AmiA-like"/>
</dbReference>
<organism evidence="2 3">
    <name type="scientific">Xiashengella succiniciproducens</name>
    <dbReference type="NCBI Taxonomy" id="2949635"/>
    <lineage>
        <taxon>Bacteria</taxon>
        <taxon>Pseudomonadati</taxon>
        <taxon>Bacteroidota</taxon>
        <taxon>Bacteroidia</taxon>
        <taxon>Marinilabiliales</taxon>
        <taxon>Marinilabiliaceae</taxon>
        <taxon>Xiashengella</taxon>
    </lineage>
</organism>
<dbReference type="InterPro" id="IPR038765">
    <property type="entry name" value="Papain-like_cys_pep_sf"/>
</dbReference>
<dbReference type="RefSeq" id="WP_250725150.1">
    <property type="nucleotide sequence ID" value="NZ_CP098400.1"/>
</dbReference>
<dbReference type="Gene3D" id="1.10.3670.10">
    <property type="entry name" value="Putative xylanase like domain"/>
    <property type="match status" value="1"/>
</dbReference>
<dbReference type="KEGG" id="alkq:M9189_05200"/>
<keyword evidence="3" id="KW-1185">Reference proteome</keyword>
<dbReference type="Proteomes" id="UP001056426">
    <property type="component" value="Chromosome"/>
</dbReference>
<dbReference type="EMBL" id="CP098400">
    <property type="protein sequence ID" value="URW80746.1"/>
    <property type="molecule type" value="Genomic_DNA"/>
</dbReference>
<dbReference type="PROSITE" id="PS51257">
    <property type="entry name" value="PROKAR_LIPOPROTEIN"/>
    <property type="match status" value="1"/>
</dbReference>
<feature type="chain" id="PRO_5039942887" evidence="1">
    <location>
        <begin position="16"/>
        <end position="334"/>
    </location>
</feature>
<feature type="signal peptide" evidence="1">
    <location>
        <begin position="1"/>
        <end position="15"/>
    </location>
</feature>
<evidence type="ECO:0000313" key="3">
    <source>
        <dbReference type="Proteomes" id="UP001056426"/>
    </source>
</evidence>
<evidence type="ECO:0000313" key="2">
    <source>
        <dbReference type="EMBL" id="URW80746.1"/>
    </source>
</evidence>
<reference evidence="2" key="2">
    <citation type="submission" date="2022-06" db="EMBL/GenBank/DDBJ databases">
        <title>Xiashengella guii gen. nov. sp. nov., a bacterium isolated form anaerobic digestion tank.</title>
        <authorList>
            <person name="Huang H."/>
        </authorList>
    </citation>
    <scope>NUCLEOTIDE SEQUENCE</scope>
    <source>
        <strain evidence="2">Ai-910</strain>
    </source>
</reference>
<protein>
    <submittedName>
        <fullName evidence="2">DUF1460 domain-containing protein</fullName>
    </submittedName>
</protein>
<gene>
    <name evidence="2" type="ORF">M9189_05200</name>
</gene>
<dbReference type="AlphaFoldDB" id="A0A9J6ZSC1"/>